<dbReference type="Proteomes" id="UP000824782">
    <property type="component" value="Unassembled WGS sequence"/>
</dbReference>
<evidence type="ECO:0000313" key="2">
    <source>
        <dbReference type="Proteomes" id="UP000824782"/>
    </source>
</evidence>
<accession>A0AAV7CWV0</accession>
<name>A0AAV7CWV0_ENGPU</name>
<sequence length="70" mass="8120">MCAKKHWNAQGLHNVINSERYLAPWHRKSWQVPEFRSLFLSIQCSIRTSNICLPGVAQVFFSSFLELNIA</sequence>
<dbReference type="EMBL" id="WNYA01000002">
    <property type="protein sequence ID" value="KAG8589346.1"/>
    <property type="molecule type" value="Genomic_DNA"/>
</dbReference>
<organism evidence="1 2">
    <name type="scientific">Engystomops pustulosus</name>
    <name type="common">Tungara frog</name>
    <name type="synonym">Physalaemus pustulosus</name>
    <dbReference type="NCBI Taxonomy" id="76066"/>
    <lineage>
        <taxon>Eukaryota</taxon>
        <taxon>Metazoa</taxon>
        <taxon>Chordata</taxon>
        <taxon>Craniata</taxon>
        <taxon>Vertebrata</taxon>
        <taxon>Euteleostomi</taxon>
        <taxon>Amphibia</taxon>
        <taxon>Batrachia</taxon>
        <taxon>Anura</taxon>
        <taxon>Neobatrachia</taxon>
        <taxon>Hyloidea</taxon>
        <taxon>Leptodactylidae</taxon>
        <taxon>Leiuperinae</taxon>
        <taxon>Engystomops</taxon>
    </lineage>
</organism>
<dbReference type="AlphaFoldDB" id="A0AAV7CWV0"/>
<proteinExistence type="predicted"/>
<protein>
    <submittedName>
        <fullName evidence="1">Uncharacterized protein</fullName>
    </submittedName>
</protein>
<reference evidence="1" key="1">
    <citation type="thesis" date="2020" institute="ProQuest LLC" country="789 East Eisenhower Parkway, Ann Arbor, MI, USA">
        <title>Comparative Genomics and Chromosome Evolution.</title>
        <authorList>
            <person name="Mudd A.B."/>
        </authorList>
    </citation>
    <scope>NUCLEOTIDE SEQUENCE</scope>
    <source>
        <strain evidence="1">237g6f4</strain>
        <tissue evidence="1">Blood</tissue>
    </source>
</reference>
<gene>
    <name evidence="1" type="ORF">GDO81_006368</name>
</gene>
<keyword evidence="2" id="KW-1185">Reference proteome</keyword>
<evidence type="ECO:0000313" key="1">
    <source>
        <dbReference type="EMBL" id="KAG8589346.1"/>
    </source>
</evidence>
<comment type="caution">
    <text evidence="1">The sequence shown here is derived from an EMBL/GenBank/DDBJ whole genome shotgun (WGS) entry which is preliminary data.</text>
</comment>